<keyword evidence="2" id="KW-1185">Reference proteome</keyword>
<reference evidence="1" key="1">
    <citation type="journal article" date="2021" name="Environ. Microbiol.">
        <title>Gene family expansions and transcriptome signatures uncover fungal adaptations to wood decay.</title>
        <authorList>
            <person name="Hage H."/>
            <person name="Miyauchi S."/>
            <person name="Viragh M."/>
            <person name="Drula E."/>
            <person name="Min B."/>
            <person name="Chaduli D."/>
            <person name="Navarro D."/>
            <person name="Favel A."/>
            <person name="Norest M."/>
            <person name="Lesage-Meessen L."/>
            <person name="Balint B."/>
            <person name="Merenyi Z."/>
            <person name="de Eugenio L."/>
            <person name="Morin E."/>
            <person name="Martinez A.T."/>
            <person name="Baldrian P."/>
            <person name="Stursova M."/>
            <person name="Martinez M.J."/>
            <person name="Novotny C."/>
            <person name="Magnuson J.K."/>
            <person name="Spatafora J.W."/>
            <person name="Maurice S."/>
            <person name="Pangilinan J."/>
            <person name="Andreopoulos W."/>
            <person name="LaButti K."/>
            <person name="Hundley H."/>
            <person name="Na H."/>
            <person name="Kuo A."/>
            <person name="Barry K."/>
            <person name="Lipzen A."/>
            <person name="Henrissat B."/>
            <person name="Riley R."/>
            <person name="Ahrendt S."/>
            <person name="Nagy L.G."/>
            <person name="Grigoriev I.V."/>
            <person name="Martin F."/>
            <person name="Rosso M.N."/>
        </authorList>
    </citation>
    <scope>NUCLEOTIDE SEQUENCE</scope>
    <source>
        <strain evidence="1">CBS 384.51</strain>
    </source>
</reference>
<organism evidence="1 2">
    <name type="scientific">Irpex rosettiformis</name>
    <dbReference type="NCBI Taxonomy" id="378272"/>
    <lineage>
        <taxon>Eukaryota</taxon>
        <taxon>Fungi</taxon>
        <taxon>Dikarya</taxon>
        <taxon>Basidiomycota</taxon>
        <taxon>Agaricomycotina</taxon>
        <taxon>Agaricomycetes</taxon>
        <taxon>Polyporales</taxon>
        <taxon>Irpicaceae</taxon>
        <taxon>Irpex</taxon>
    </lineage>
</organism>
<protein>
    <submittedName>
        <fullName evidence="1">Glucuronoyl esterase</fullName>
    </submittedName>
</protein>
<evidence type="ECO:0000313" key="1">
    <source>
        <dbReference type="EMBL" id="KAI0090963.1"/>
    </source>
</evidence>
<evidence type="ECO:0000313" key="2">
    <source>
        <dbReference type="Proteomes" id="UP001055072"/>
    </source>
</evidence>
<name>A0ACB8U9G2_9APHY</name>
<accession>A0ACB8U9G2</accession>
<proteinExistence type="predicted"/>
<dbReference type="EMBL" id="MU274906">
    <property type="protein sequence ID" value="KAI0090963.1"/>
    <property type="molecule type" value="Genomic_DNA"/>
</dbReference>
<gene>
    <name evidence="1" type="ORF">BDY19DRAFT_667091</name>
</gene>
<sequence>MIPLFILSLLTFVLAAATIPSSQLEALPDIPLSCSTPATIPGFNRTSLPNPFVFNDGRPVRTVEDWACRRAQISALVQGYEAGFLPPKPSIVQANFTQNGTSATLGVTAGFSNTTISFSSRITFPTTNAPAGGFPLLIAYDGLSIPVPDGVATLIFINDALGQQNSLSSRGKGLFFDLYGANASASSMTAWVWGVSRIIDALELSPHTNINLKKLAVTGCSRDGKGALMAGAFETRIALTIPQESGSGGDTCWRLSKFEQDSGDVVQQATEIVQENVWFSPTFDQYVNEISVLPYDHHMLAAMVAPRALISFENTDFEWLSPLSGFGCMTAAHTVFQALGIPDNHGFVQAGNHSHCLFPESQNDQLFAFFDKFLLNQNANTSVFTTNGLFNGTVFDVSQWIDWTTPRLRRS</sequence>
<dbReference type="Proteomes" id="UP001055072">
    <property type="component" value="Unassembled WGS sequence"/>
</dbReference>
<comment type="caution">
    <text evidence="1">The sequence shown here is derived from an EMBL/GenBank/DDBJ whole genome shotgun (WGS) entry which is preliminary data.</text>
</comment>